<sequence length="1053" mass="117534">MSKPSQNVTDKLAFHGKKSLFAGWKDKVKAHPIARGDALVVTELQAGRKEPVARYEHALLREISVPEPGENTSDDETSAFALPVYEIWRAIERRYGLNTASGVVELVQRIKKIANLDFKSVAHLFQQLKAAGDQANRNGCEALKNGLISQHLMLIKVLAVLPGHLWGSAIVFTLEGFTVDKVETKLSAIFGAESRDAILDLTKGVRVAHVDAAPAKPGVTGTGKLSSSVRGKKKVPPVPEHVSHYNLGAMSCHYCAREKPRRSENRYPIEACLPKTVPCKAVQTTQPPSPRVESEQPASPTVSVTPPPGTFEPIDTDEPMEQFDVPVNAGSVIMSQPLGTEAIAETARGIDSMAMMLEDTARSLYPYLLNLHDDALTSDPWVLASGCGFGLISDASKLVEHRPDNGYMFTLAERSKPINLHVGTKSGYQIIESQSGVFKIVLYEGNLVFVAKAVNGAYYVQNNTIKERQILCNAAKAQPCVPLENNGGERLEKTLQERRVKLDHLNKDMVISMLSKQLVTGMPTLPASGLRKVPFFCTTCAEMSYRNKKGSRDTQPISTIHMDTNGPMKTMGVCGSIGTIKYFLSIIDDNTSWRWTYGLRNKQEVYEMTVRIQDRESMPRREIKKPKRYSDYQCFQAKLDKSIAKDILENRVPRPRSLEEALRDPHREQWKQALELEYDSLIENGTWRLVPLPPSRKALPCHWVLVVKYNAEGSVERFKARLVAQGDHQQYGVGCDEVYTPVARFESLRLVLAIGTILDCHIHQMDVHTAFLNGTMEGEQKINMRQQHEFVERGHENQVCELLKSIYGLKQAPRIWLKAELSKRFKMKDLEDIHYILKLEVHRLRDQRVMMISQRKYIAELITKYNLGDSAPVLTPQGPGHVLASACLPKERKSVTGDVIQMAGTSISWCSSKQGSVSLSNAEAGLIALSEGAKESEWLWYLLVEMGFPRSKPVQVWCDSNAAISIVKNPGNFKATKPIEIRYLFTRDLVELVRLKIAYCSTTETTADILTKALPTKQFLKLREKPGVRDLELSPVLSRSVEQGAQERTTAGS</sequence>
<dbReference type="Proteomes" id="UP001165121">
    <property type="component" value="Unassembled WGS sequence"/>
</dbReference>
<gene>
    <name evidence="3" type="ORF">Pfra01_000090200</name>
</gene>
<feature type="domain" description="Reverse transcriptase Ty1/copia-type" evidence="2">
    <location>
        <begin position="684"/>
        <end position="817"/>
    </location>
</feature>
<comment type="caution">
    <text evidence="3">The sequence shown here is derived from an EMBL/GenBank/DDBJ whole genome shotgun (WGS) entry which is preliminary data.</text>
</comment>
<evidence type="ECO:0000313" key="3">
    <source>
        <dbReference type="EMBL" id="GMF16671.1"/>
    </source>
</evidence>
<evidence type="ECO:0000313" key="4">
    <source>
        <dbReference type="Proteomes" id="UP001165121"/>
    </source>
</evidence>
<dbReference type="EMBL" id="BSXT01000070">
    <property type="protein sequence ID" value="GMF16671.1"/>
    <property type="molecule type" value="Genomic_DNA"/>
</dbReference>
<dbReference type="Pfam" id="PF07727">
    <property type="entry name" value="RVT_2"/>
    <property type="match status" value="1"/>
</dbReference>
<keyword evidence="4" id="KW-1185">Reference proteome</keyword>
<proteinExistence type="predicted"/>
<name>A0A9W6WTB2_9STRA</name>
<dbReference type="PANTHER" id="PTHR11439:SF483">
    <property type="entry name" value="PEPTIDE SYNTHASE GLIP-LIKE, PUTATIVE (AFU_ORTHOLOGUE AFUA_3G12920)-RELATED"/>
    <property type="match status" value="1"/>
</dbReference>
<reference evidence="3" key="1">
    <citation type="submission" date="2023-04" db="EMBL/GenBank/DDBJ databases">
        <title>Phytophthora fragariaefolia NBRC 109709.</title>
        <authorList>
            <person name="Ichikawa N."/>
            <person name="Sato H."/>
            <person name="Tonouchi N."/>
        </authorList>
    </citation>
    <scope>NUCLEOTIDE SEQUENCE</scope>
    <source>
        <strain evidence="3">NBRC 109709</strain>
    </source>
</reference>
<feature type="region of interest" description="Disordered" evidence="1">
    <location>
        <begin position="218"/>
        <end position="240"/>
    </location>
</feature>
<protein>
    <submittedName>
        <fullName evidence="3">Unnamed protein product</fullName>
    </submittedName>
</protein>
<dbReference type="CDD" id="cd09272">
    <property type="entry name" value="RNase_HI_RT_Ty1"/>
    <property type="match status" value="1"/>
</dbReference>
<feature type="region of interest" description="Disordered" evidence="1">
    <location>
        <begin position="281"/>
        <end position="308"/>
    </location>
</feature>
<dbReference type="OrthoDB" id="113102at2759"/>
<dbReference type="AlphaFoldDB" id="A0A9W6WTB2"/>
<organism evidence="3 4">
    <name type="scientific">Phytophthora fragariaefolia</name>
    <dbReference type="NCBI Taxonomy" id="1490495"/>
    <lineage>
        <taxon>Eukaryota</taxon>
        <taxon>Sar</taxon>
        <taxon>Stramenopiles</taxon>
        <taxon>Oomycota</taxon>
        <taxon>Peronosporomycetes</taxon>
        <taxon>Peronosporales</taxon>
        <taxon>Peronosporaceae</taxon>
        <taxon>Phytophthora</taxon>
    </lineage>
</organism>
<evidence type="ECO:0000256" key="1">
    <source>
        <dbReference type="SAM" id="MobiDB-lite"/>
    </source>
</evidence>
<dbReference type="InterPro" id="IPR013103">
    <property type="entry name" value="RVT_2"/>
</dbReference>
<dbReference type="PANTHER" id="PTHR11439">
    <property type="entry name" value="GAG-POL-RELATED RETROTRANSPOSON"/>
    <property type="match status" value="1"/>
</dbReference>
<evidence type="ECO:0000259" key="2">
    <source>
        <dbReference type="Pfam" id="PF07727"/>
    </source>
</evidence>
<accession>A0A9W6WTB2</accession>